<organism evidence="2">
    <name type="scientific">bioreactor metagenome</name>
    <dbReference type="NCBI Taxonomy" id="1076179"/>
    <lineage>
        <taxon>unclassified sequences</taxon>
        <taxon>metagenomes</taxon>
        <taxon>ecological metagenomes</taxon>
    </lineage>
</organism>
<feature type="compositionally biased region" description="Low complexity" evidence="1">
    <location>
        <begin position="52"/>
        <end position="62"/>
    </location>
</feature>
<proteinExistence type="predicted"/>
<evidence type="ECO:0000256" key="1">
    <source>
        <dbReference type="SAM" id="MobiDB-lite"/>
    </source>
</evidence>
<feature type="region of interest" description="Disordered" evidence="1">
    <location>
        <begin position="30"/>
        <end position="87"/>
    </location>
</feature>
<evidence type="ECO:0000313" key="2">
    <source>
        <dbReference type="EMBL" id="MPM95870.1"/>
    </source>
</evidence>
<accession>A0A645E277</accession>
<dbReference type="AlphaFoldDB" id="A0A645E277"/>
<sequence length="87" mass="9293">MDDDEIAIACDAVPEPDPERRFRGRTVPLRGFRRQPAGAEQRHQRSSGALCAAAGDPRPAAGIRGGGGRSDGSGREAGGLWEIRRIQ</sequence>
<comment type="caution">
    <text evidence="2">The sequence shown here is derived from an EMBL/GenBank/DDBJ whole genome shotgun (WGS) entry which is preliminary data.</text>
</comment>
<dbReference type="EMBL" id="VSSQ01042308">
    <property type="protein sequence ID" value="MPM95870.1"/>
    <property type="molecule type" value="Genomic_DNA"/>
</dbReference>
<name>A0A645E277_9ZZZZ</name>
<feature type="compositionally biased region" description="Gly residues" evidence="1">
    <location>
        <begin position="63"/>
        <end position="77"/>
    </location>
</feature>
<protein>
    <submittedName>
        <fullName evidence="2">Uncharacterized protein</fullName>
    </submittedName>
</protein>
<gene>
    <name evidence="2" type="ORF">SDC9_143026</name>
</gene>
<reference evidence="2" key="1">
    <citation type="submission" date="2019-08" db="EMBL/GenBank/DDBJ databases">
        <authorList>
            <person name="Kucharzyk K."/>
            <person name="Murdoch R.W."/>
            <person name="Higgins S."/>
            <person name="Loffler F."/>
        </authorList>
    </citation>
    <scope>NUCLEOTIDE SEQUENCE</scope>
</reference>